<sequence length="73" mass="7826">MASITNKVKTNKFMLIAVVLLVIAGVGVTSLFYVTSHTVLTPGEQHASKSPFSPLINENNKNPNADVVLESTK</sequence>
<comment type="caution">
    <text evidence="3">The sequence shown here is derived from an EMBL/GenBank/DDBJ whole genome shotgun (WGS) entry which is preliminary data.</text>
</comment>
<evidence type="ECO:0000313" key="3">
    <source>
        <dbReference type="EMBL" id="EGG41835.1"/>
    </source>
</evidence>
<accession>F3KL99</accession>
<keyword evidence="2" id="KW-0812">Transmembrane</keyword>
<protein>
    <submittedName>
        <fullName evidence="3">Uncharacterized protein</fullName>
    </submittedName>
</protein>
<feature type="transmembrane region" description="Helical" evidence="2">
    <location>
        <begin position="12"/>
        <end position="34"/>
    </location>
</feature>
<feature type="compositionally biased region" description="Polar residues" evidence="1">
    <location>
        <begin position="48"/>
        <end position="63"/>
    </location>
</feature>
<dbReference type="AlphaFoldDB" id="F3KL99"/>
<evidence type="ECO:0000256" key="2">
    <source>
        <dbReference type="SAM" id="Phobius"/>
    </source>
</evidence>
<dbReference type="HOGENOM" id="CLU_2695546_0_0_2"/>
<dbReference type="Proteomes" id="UP000004348">
    <property type="component" value="Chromosome"/>
</dbReference>
<dbReference type="EMBL" id="AEGP01000046">
    <property type="protein sequence ID" value="EGG41835.1"/>
    <property type="molecule type" value="Genomic_DNA"/>
</dbReference>
<proteinExistence type="predicted"/>
<keyword evidence="2" id="KW-0472">Membrane</keyword>
<organism evidence="3">
    <name type="scientific">Candidatus Nitrosarchaeum limnium SFB1</name>
    <dbReference type="NCBI Taxonomy" id="886738"/>
    <lineage>
        <taxon>Archaea</taxon>
        <taxon>Nitrososphaerota</taxon>
        <taxon>Nitrososphaeria</taxon>
        <taxon>Nitrosopumilales</taxon>
        <taxon>Nitrosopumilaceae</taxon>
        <taxon>Nitrosarchaeum</taxon>
    </lineage>
</organism>
<keyword evidence="2" id="KW-1133">Transmembrane helix</keyword>
<gene>
    <name evidence="3" type="ORF">Nlim_1278</name>
</gene>
<feature type="region of interest" description="Disordered" evidence="1">
    <location>
        <begin position="43"/>
        <end position="73"/>
    </location>
</feature>
<evidence type="ECO:0000256" key="1">
    <source>
        <dbReference type="SAM" id="MobiDB-lite"/>
    </source>
</evidence>
<name>F3KL99_9ARCH</name>
<reference evidence="3" key="1">
    <citation type="journal article" date="2011" name="PLoS ONE">
        <title>Genome of a low-salinity ammonia-oxidizing archaeon determined by single-cell and metagenomic analysis.</title>
        <authorList>
            <person name="Blainey P.C."/>
            <person name="Mosier A.C."/>
            <person name="Potanina A."/>
            <person name="Francis C.A."/>
            <person name="Quake S.R."/>
        </authorList>
    </citation>
    <scope>NUCLEOTIDE SEQUENCE [LARGE SCALE GENOMIC DNA]</scope>
    <source>
        <strain evidence="3">SFB1</strain>
    </source>
</reference>